<dbReference type="Proteomes" id="UP000694892">
    <property type="component" value="Chromosome 1L"/>
</dbReference>
<dbReference type="AlphaFoldDB" id="A0A974DZH9"/>
<dbReference type="OMA" id="NECLNCH"/>
<protein>
    <submittedName>
        <fullName evidence="1">Uncharacterized protein</fullName>
    </submittedName>
</protein>
<evidence type="ECO:0000313" key="2">
    <source>
        <dbReference type="Proteomes" id="UP000694892"/>
    </source>
</evidence>
<evidence type="ECO:0000313" key="1">
    <source>
        <dbReference type="EMBL" id="OCU00286.1"/>
    </source>
</evidence>
<dbReference type="EMBL" id="CM004466">
    <property type="protein sequence ID" value="OCU00286.1"/>
    <property type="molecule type" value="Genomic_DNA"/>
</dbReference>
<sequence length="335" mass="39196">MDFLDNLANKSKFKFDIPHSVMSDAEIWSDLYTQCMNANMLVEKKDISFSRLKHKIQNVMLLVKMFNTLMCSERKENDVEKITTPDKRGVECDRVSNDCLAEEISKHELRLSEIESVLQRNNQVSVITKEQRSMFVPHLNNPELDCDRAKLQLKINKQLFKIVKEIPHFNPKLNVLMISDLFESHIEKYDLSEEQKNKVFKLWVPLQISHRLSIPVTEPEIDIDGNLIYGSRRERLLKLNYIINGEEFFLTLHCLMIQAYRLVMGIKEDQVPDEMVRAFVNKFQYLYTGAVVHASMFNTLTEAATYIDKYRRHLVLQSSDPSNKHVHIWKSCAGQ</sequence>
<accession>A0A974DZH9</accession>
<reference evidence="2" key="1">
    <citation type="journal article" date="2016" name="Nature">
        <title>Genome evolution in the allotetraploid frog Xenopus laevis.</title>
        <authorList>
            <person name="Session A.M."/>
            <person name="Uno Y."/>
            <person name="Kwon T."/>
            <person name="Chapman J.A."/>
            <person name="Toyoda A."/>
            <person name="Takahashi S."/>
            <person name="Fukui A."/>
            <person name="Hikosaka A."/>
            <person name="Suzuki A."/>
            <person name="Kondo M."/>
            <person name="van Heeringen S.J."/>
            <person name="Quigley I."/>
            <person name="Heinz S."/>
            <person name="Ogino H."/>
            <person name="Ochi H."/>
            <person name="Hellsten U."/>
            <person name="Lyons J.B."/>
            <person name="Simakov O."/>
            <person name="Putnam N."/>
            <person name="Stites J."/>
            <person name="Kuroki Y."/>
            <person name="Tanaka T."/>
            <person name="Michiue T."/>
            <person name="Watanabe M."/>
            <person name="Bogdanovic O."/>
            <person name="Lister R."/>
            <person name="Georgiou G."/>
            <person name="Paranjpe S.S."/>
            <person name="van Kruijsbergen I."/>
            <person name="Shu S."/>
            <person name="Carlson J."/>
            <person name="Kinoshita T."/>
            <person name="Ohta Y."/>
            <person name="Mawaribuchi S."/>
            <person name="Jenkins J."/>
            <person name="Grimwood J."/>
            <person name="Schmutz J."/>
            <person name="Mitros T."/>
            <person name="Mozaffari S.V."/>
            <person name="Suzuki Y."/>
            <person name="Haramoto Y."/>
            <person name="Yamamoto T.S."/>
            <person name="Takagi C."/>
            <person name="Heald R."/>
            <person name="Miller K."/>
            <person name="Haudenschild C."/>
            <person name="Kitzman J."/>
            <person name="Nakayama T."/>
            <person name="Izutsu Y."/>
            <person name="Robert J."/>
            <person name="Fortriede J."/>
            <person name="Burns K."/>
            <person name="Lotay V."/>
            <person name="Karimi K."/>
            <person name="Yasuoka Y."/>
            <person name="Dichmann D.S."/>
            <person name="Flajnik M.F."/>
            <person name="Houston D.W."/>
            <person name="Shendure J."/>
            <person name="DuPasquier L."/>
            <person name="Vize P.D."/>
            <person name="Zorn A.M."/>
            <person name="Ito M."/>
            <person name="Marcotte E.M."/>
            <person name="Wallingford J.B."/>
            <person name="Ito Y."/>
            <person name="Asashima M."/>
            <person name="Ueno N."/>
            <person name="Matsuda Y."/>
            <person name="Veenstra G.J."/>
            <person name="Fujiyama A."/>
            <person name="Harland R.M."/>
            <person name="Taira M."/>
            <person name="Rokhsar D.S."/>
        </authorList>
    </citation>
    <scope>NUCLEOTIDE SEQUENCE [LARGE SCALE GENOMIC DNA]</scope>
    <source>
        <strain evidence="2">J</strain>
    </source>
</reference>
<organism evidence="1 2">
    <name type="scientific">Xenopus laevis</name>
    <name type="common">African clawed frog</name>
    <dbReference type="NCBI Taxonomy" id="8355"/>
    <lineage>
        <taxon>Eukaryota</taxon>
        <taxon>Metazoa</taxon>
        <taxon>Chordata</taxon>
        <taxon>Craniata</taxon>
        <taxon>Vertebrata</taxon>
        <taxon>Euteleostomi</taxon>
        <taxon>Amphibia</taxon>
        <taxon>Batrachia</taxon>
        <taxon>Anura</taxon>
        <taxon>Pipoidea</taxon>
        <taxon>Pipidae</taxon>
        <taxon>Xenopodinae</taxon>
        <taxon>Xenopus</taxon>
        <taxon>Xenopus</taxon>
    </lineage>
</organism>
<name>A0A974DZH9_XENLA</name>
<gene>
    <name evidence="1" type="ORF">XELAEV_18006054mg</name>
</gene>
<proteinExistence type="predicted"/>